<dbReference type="RefSeq" id="WP_118955331.1">
    <property type="nucleotide sequence ID" value="NZ_QHCR01000003.1"/>
</dbReference>
<name>A0ABX9M4F4_9LEPT</name>
<dbReference type="Proteomes" id="UP000285569">
    <property type="component" value="Unassembled WGS sequence"/>
</dbReference>
<gene>
    <name evidence="1" type="ORF">DLM77_06940</name>
</gene>
<evidence type="ECO:0000313" key="1">
    <source>
        <dbReference type="EMBL" id="RHX80620.1"/>
    </source>
</evidence>
<accession>A0ABX9M4F4</accession>
<keyword evidence="2" id="KW-1185">Reference proteome</keyword>
<sequence>MKQVATLILLVAASFCKPPGGSEDLSALLISLAGGSSNKIGTGVSGNDAGNPSQPESPFRPILNDLAVQTAYVTGAGGDDRQRVTVTFSFQNVPAGPLTLKAYLGRPNIIALSADGTTVQNYIQERFNPDPMFPNEFTFLSPETTQPYRIFVLASNSFGKSAKSILSTAPTPPAGPCANAVSAPTTIGNCAEHCIQVTTNGNLIEFRGSVTTVNAEEYLYMDLSSSTPSGGTGPFPFSYIELFSAGEPPVSIAPGTYTTELHSVNSDTYNENACIGISSYQVLDGAGGFKDSYLFKKVIIP</sequence>
<evidence type="ECO:0000313" key="2">
    <source>
        <dbReference type="Proteomes" id="UP000285569"/>
    </source>
</evidence>
<comment type="caution">
    <text evidence="1">The sequence shown here is derived from an EMBL/GenBank/DDBJ whole genome shotgun (WGS) entry which is preliminary data.</text>
</comment>
<reference evidence="1 2" key="2">
    <citation type="journal article" date="2020" name="Int. J. Syst. Evol. Microbiol.">
        <title>Leptospira yasudae sp. nov. and Leptospira stimsonii sp. nov., two new species of the pathogenic group isolated from environmental sources.</title>
        <authorList>
            <person name="Casanovas-Massana A."/>
            <person name="Hamond C."/>
            <person name="Santos L.A."/>
            <person name="de Oliveira D."/>
            <person name="Hacker K.P."/>
            <person name="Balassiano I."/>
            <person name="Costa F."/>
            <person name="Medeiros M.A."/>
            <person name="Reis M.G."/>
            <person name="Ko A.I."/>
            <person name="Wunder E.A."/>
        </authorList>
    </citation>
    <scope>NUCLEOTIDE SEQUENCE [LARGE SCALE GENOMIC DNA]</scope>
    <source>
        <strain evidence="1 2">B21</strain>
    </source>
</reference>
<organism evidence="1 2">
    <name type="scientific">Leptospira yasudae</name>
    <dbReference type="NCBI Taxonomy" id="2202201"/>
    <lineage>
        <taxon>Bacteria</taxon>
        <taxon>Pseudomonadati</taxon>
        <taxon>Spirochaetota</taxon>
        <taxon>Spirochaetia</taxon>
        <taxon>Leptospirales</taxon>
        <taxon>Leptospiraceae</taxon>
        <taxon>Leptospira</taxon>
    </lineage>
</organism>
<reference evidence="2" key="1">
    <citation type="submission" date="2018-05" db="EMBL/GenBank/DDBJ databases">
        <title>Leptospira yasudae sp. nov. and Leptospira stimsonii sp. nov., two pathogenic species of the genus Leptospira isolated from environmental sources.</title>
        <authorList>
            <person name="Casanovas-Massana A."/>
            <person name="Hamond C."/>
            <person name="Santos L.A."/>
            <person name="Hacker K.P."/>
            <person name="Balassiano I."/>
            <person name="Medeiros M.A."/>
            <person name="Reis M.G."/>
            <person name="Ko A.I."/>
            <person name="Wunder E.A."/>
        </authorList>
    </citation>
    <scope>NUCLEOTIDE SEQUENCE [LARGE SCALE GENOMIC DNA]</scope>
    <source>
        <strain evidence="2">B21</strain>
    </source>
</reference>
<protein>
    <submittedName>
        <fullName evidence="1">Uncharacterized protein</fullName>
    </submittedName>
</protein>
<proteinExistence type="predicted"/>
<dbReference type="EMBL" id="QHCR01000003">
    <property type="protein sequence ID" value="RHX80620.1"/>
    <property type="molecule type" value="Genomic_DNA"/>
</dbReference>